<sequence>MQVLTATANGATTVSAPLDTPQATSVQGIAQGIAHLNVSAENEQDLMFMAGS</sequence>
<name>A0A9P7Y4N5_9FUNG</name>
<dbReference type="EMBL" id="JAHRHY010000001">
    <property type="protein sequence ID" value="KAG9072875.1"/>
    <property type="molecule type" value="Genomic_DNA"/>
</dbReference>
<dbReference type="Proteomes" id="UP000707451">
    <property type="component" value="Unassembled WGS sequence"/>
</dbReference>
<evidence type="ECO:0000313" key="3">
    <source>
        <dbReference type="Proteomes" id="UP000707451"/>
    </source>
</evidence>
<proteinExistence type="predicted"/>
<accession>A0A9P7Y4N5</accession>
<evidence type="ECO:0000313" key="2">
    <source>
        <dbReference type="EMBL" id="KAG9072875.1"/>
    </source>
</evidence>
<organism evidence="2 3">
    <name type="scientific">Linnemannia hyalina</name>
    <dbReference type="NCBI Taxonomy" id="64524"/>
    <lineage>
        <taxon>Eukaryota</taxon>
        <taxon>Fungi</taxon>
        <taxon>Fungi incertae sedis</taxon>
        <taxon>Mucoromycota</taxon>
        <taxon>Mortierellomycotina</taxon>
        <taxon>Mortierellomycetes</taxon>
        <taxon>Mortierellales</taxon>
        <taxon>Mortierellaceae</taxon>
        <taxon>Linnemannia</taxon>
    </lineage>
</organism>
<dbReference type="AlphaFoldDB" id="A0A9P7Y4N5"/>
<reference evidence="2" key="1">
    <citation type="submission" date="2021-06" db="EMBL/GenBank/DDBJ databases">
        <title>Genome Sequence of Mortierella hyaline Strain SCG-10, a Cold-Adapted, Nitrate-Reducing Fungus Isolated from Soil in Minnesota, USA.</title>
        <authorList>
            <person name="Aldossari N."/>
        </authorList>
    </citation>
    <scope>NUCLEOTIDE SEQUENCE</scope>
    <source>
        <strain evidence="2">SCG-10</strain>
    </source>
</reference>
<comment type="caution">
    <text evidence="2">The sequence shown here is derived from an EMBL/GenBank/DDBJ whole genome shotgun (WGS) entry which is preliminary data.</text>
</comment>
<feature type="region of interest" description="Disordered" evidence="1">
    <location>
        <begin position="1"/>
        <end position="20"/>
    </location>
</feature>
<protein>
    <submittedName>
        <fullName evidence="2">Uncharacterized protein</fullName>
    </submittedName>
</protein>
<gene>
    <name evidence="2" type="ORF">KI688_000656</name>
</gene>
<keyword evidence="3" id="KW-1185">Reference proteome</keyword>
<evidence type="ECO:0000256" key="1">
    <source>
        <dbReference type="SAM" id="MobiDB-lite"/>
    </source>
</evidence>